<evidence type="ECO:0008006" key="3">
    <source>
        <dbReference type="Google" id="ProtNLM"/>
    </source>
</evidence>
<gene>
    <name evidence="1" type="ORF">FGF67_04570</name>
</gene>
<dbReference type="OrthoDB" id="1148707at2"/>
<dbReference type="PROSITE" id="PS51257">
    <property type="entry name" value="PROKAR_LIPOPROTEIN"/>
    <property type="match status" value="1"/>
</dbReference>
<accession>A0A5C4SNA7</accession>
<protein>
    <recommendedName>
        <fullName evidence="3">Lipoprotein</fullName>
    </recommendedName>
</protein>
<dbReference type="RefSeq" id="WP_139695303.1">
    <property type="nucleotide sequence ID" value="NZ_CP074074.1"/>
</dbReference>
<sequence>MMIRKITKNLTISGLLSLLFMACGKDKVVLLPEINQAKTTQIQDVSAAYLFYDESQPDSVELNRRNLISTTNWLINVDKRLSLNQAIPHIKFLQEKKSKSSHKNELAKNYFTCNDLIIKNLGFLEFTNINYVINTLNKSTTQVSKNIKPINFDANGDIFILNPNAKPFVTLSNKATLIEDLKRIDSTGFVWSLRFDKKLSFQEYISYKALIEKAQIQNASISNEEFIDD</sequence>
<evidence type="ECO:0000313" key="2">
    <source>
        <dbReference type="Proteomes" id="UP000308713"/>
    </source>
</evidence>
<keyword evidence="2" id="KW-1185">Reference proteome</keyword>
<organism evidence="1 2">
    <name type="scientific">Allotamlana fucoidanivorans</name>
    <dbReference type="NCBI Taxonomy" id="2583814"/>
    <lineage>
        <taxon>Bacteria</taxon>
        <taxon>Pseudomonadati</taxon>
        <taxon>Bacteroidota</taxon>
        <taxon>Flavobacteriia</taxon>
        <taxon>Flavobacteriales</taxon>
        <taxon>Flavobacteriaceae</taxon>
        <taxon>Allotamlana</taxon>
    </lineage>
</organism>
<name>A0A5C4SNA7_9FLAO</name>
<dbReference type="EMBL" id="VDCS01000004">
    <property type="protein sequence ID" value="TNJ45659.1"/>
    <property type="molecule type" value="Genomic_DNA"/>
</dbReference>
<dbReference type="Proteomes" id="UP000308713">
    <property type="component" value="Unassembled WGS sequence"/>
</dbReference>
<proteinExistence type="predicted"/>
<comment type="caution">
    <text evidence="1">The sequence shown here is derived from an EMBL/GenBank/DDBJ whole genome shotgun (WGS) entry which is preliminary data.</text>
</comment>
<dbReference type="AlphaFoldDB" id="A0A5C4SNA7"/>
<reference evidence="1 2" key="1">
    <citation type="submission" date="2019-05" db="EMBL/GenBank/DDBJ databases">
        <title>Tamlana fucoidanivorans sp. nov., isolated from the surface of algae collected from Fujian province in China.</title>
        <authorList>
            <person name="Li J."/>
        </authorList>
    </citation>
    <scope>NUCLEOTIDE SEQUENCE [LARGE SCALE GENOMIC DNA]</scope>
    <source>
        <strain evidence="1 2">CW2-9</strain>
    </source>
</reference>
<evidence type="ECO:0000313" key="1">
    <source>
        <dbReference type="EMBL" id="TNJ45659.1"/>
    </source>
</evidence>